<dbReference type="EMBL" id="CM007652">
    <property type="protein sequence ID" value="ONI24745.1"/>
    <property type="molecule type" value="Genomic_DNA"/>
</dbReference>
<reference evidence="1 2" key="1">
    <citation type="journal article" date="2013" name="Nat. Genet.">
        <title>The high-quality draft genome of peach (Prunus persica) identifies unique patterns of genetic diversity, domestication and genome evolution.</title>
        <authorList>
            <consortium name="International Peach Genome Initiative"/>
            <person name="Verde I."/>
            <person name="Abbott A.G."/>
            <person name="Scalabrin S."/>
            <person name="Jung S."/>
            <person name="Shu S."/>
            <person name="Marroni F."/>
            <person name="Zhebentyayeva T."/>
            <person name="Dettori M.T."/>
            <person name="Grimwood J."/>
            <person name="Cattonaro F."/>
            <person name="Zuccolo A."/>
            <person name="Rossini L."/>
            <person name="Jenkins J."/>
            <person name="Vendramin E."/>
            <person name="Meisel L.A."/>
            <person name="Decroocq V."/>
            <person name="Sosinski B."/>
            <person name="Prochnik S."/>
            <person name="Mitros T."/>
            <person name="Policriti A."/>
            <person name="Cipriani G."/>
            <person name="Dondini L."/>
            <person name="Ficklin S."/>
            <person name="Goodstein D.M."/>
            <person name="Xuan P."/>
            <person name="Del Fabbro C."/>
            <person name="Aramini V."/>
            <person name="Copetti D."/>
            <person name="Gonzalez S."/>
            <person name="Horner D.S."/>
            <person name="Falchi R."/>
            <person name="Lucas S."/>
            <person name="Mica E."/>
            <person name="Maldonado J."/>
            <person name="Lazzari B."/>
            <person name="Bielenberg D."/>
            <person name="Pirona R."/>
            <person name="Miculan M."/>
            <person name="Barakat A."/>
            <person name="Testolin R."/>
            <person name="Stella A."/>
            <person name="Tartarini S."/>
            <person name="Tonutti P."/>
            <person name="Arus P."/>
            <person name="Orellana A."/>
            <person name="Wells C."/>
            <person name="Main D."/>
            <person name="Vizzotto G."/>
            <person name="Silva H."/>
            <person name="Salamini F."/>
            <person name="Schmutz J."/>
            <person name="Morgante M."/>
            <person name="Rokhsar D.S."/>
        </authorList>
    </citation>
    <scope>NUCLEOTIDE SEQUENCE [LARGE SCALE GENOMIC DNA]</scope>
    <source>
        <strain evidence="2">cv. Nemared</strain>
    </source>
</reference>
<name>A0A251QPY9_PRUPE</name>
<proteinExistence type="predicted"/>
<evidence type="ECO:0000313" key="1">
    <source>
        <dbReference type="EMBL" id="ONI24745.1"/>
    </source>
</evidence>
<accession>A0A251QPY9</accession>
<evidence type="ECO:0000313" key="2">
    <source>
        <dbReference type="Proteomes" id="UP000006882"/>
    </source>
</evidence>
<sequence length="68" mass="8034">MKEHRLVSSIVKRWLYVVIEIAQFVKHLFIGHCFNYNFVVKLCDCSIKCLLFESERTLGLCFSNLHGR</sequence>
<dbReference type="Proteomes" id="UP000006882">
    <property type="component" value="Chromosome G2"/>
</dbReference>
<dbReference type="Gramene" id="ONI24745">
    <property type="protein sequence ID" value="ONI24745"/>
    <property type="gene ID" value="PRUPE_2G259800"/>
</dbReference>
<dbReference type="AlphaFoldDB" id="A0A251QPY9"/>
<gene>
    <name evidence="1" type="ORF">PRUPE_2G259800</name>
</gene>
<protein>
    <submittedName>
        <fullName evidence="1">Uncharacterized protein</fullName>
    </submittedName>
</protein>
<keyword evidence="2" id="KW-1185">Reference proteome</keyword>
<organism evidence="1 2">
    <name type="scientific">Prunus persica</name>
    <name type="common">Peach</name>
    <name type="synonym">Amygdalus persica</name>
    <dbReference type="NCBI Taxonomy" id="3760"/>
    <lineage>
        <taxon>Eukaryota</taxon>
        <taxon>Viridiplantae</taxon>
        <taxon>Streptophyta</taxon>
        <taxon>Embryophyta</taxon>
        <taxon>Tracheophyta</taxon>
        <taxon>Spermatophyta</taxon>
        <taxon>Magnoliopsida</taxon>
        <taxon>eudicotyledons</taxon>
        <taxon>Gunneridae</taxon>
        <taxon>Pentapetalae</taxon>
        <taxon>rosids</taxon>
        <taxon>fabids</taxon>
        <taxon>Rosales</taxon>
        <taxon>Rosaceae</taxon>
        <taxon>Amygdaloideae</taxon>
        <taxon>Amygdaleae</taxon>
        <taxon>Prunus</taxon>
    </lineage>
</organism>